<dbReference type="InterPro" id="IPR052050">
    <property type="entry name" value="SecEffector_AnkRepeat"/>
</dbReference>
<accession>F4Q1G4</accession>
<feature type="region of interest" description="Disordered" evidence="1">
    <location>
        <begin position="51"/>
        <end position="97"/>
    </location>
</feature>
<dbReference type="PANTHER" id="PTHR46586:SF3">
    <property type="entry name" value="ANKYRIN REPEAT-CONTAINING PROTEIN"/>
    <property type="match status" value="1"/>
</dbReference>
<dbReference type="GeneID" id="14870539"/>
<gene>
    <name evidence="2" type="ORF">DFA_04161</name>
</gene>
<dbReference type="KEGG" id="dfa:DFA_04161"/>
<keyword evidence="3" id="KW-1185">Reference proteome</keyword>
<protein>
    <submittedName>
        <fullName evidence="2">Ankyrin repeat-containing protein</fullName>
    </submittedName>
</protein>
<organism evidence="2 3">
    <name type="scientific">Cavenderia fasciculata</name>
    <name type="common">Slime mold</name>
    <name type="synonym">Dictyostelium fasciculatum</name>
    <dbReference type="NCBI Taxonomy" id="261658"/>
    <lineage>
        <taxon>Eukaryota</taxon>
        <taxon>Amoebozoa</taxon>
        <taxon>Evosea</taxon>
        <taxon>Eumycetozoa</taxon>
        <taxon>Dictyostelia</taxon>
        <taxon>Acytosteliales</taxon>
        <taxon>Cavenderiaceae</taxon>
        <taxon>Cavenderia</taxon>
    </lineage>
</organism>
<dbReference type="InterPro" id="IPR036770">
    <property type="entry name" value="Ankyrin_rpt-contain_sf"/>
</dbReference>
<dbReference type="Proteomes" id="UP000007797">
    <property type="component" value="Unassembled WGS sequence"/>
</dbReference>
<dbReference type="SUPFAM" id="SSF48403">
    <property type="entry name" value="Ankyrin repeat"/>
    <property type="match status" value="2"/>
</dbReference>
<sequence>MNLVIKCKICRSFESRSIDEFRLHGINHCIPSVTTYFGLTLEQILLEQQRDNNDDRMQEEEEEEDNQQQQQQDIVKMRKRDHNNKDKDNNNNNNTITTTTKSIRFKSLIGSPFIRRTLFKHVKELSNLYKISKSGGGSHSGKDIIKLPHLGMISLFAMPWEFIKHYLPNKDNVLLQRRMIVISQYCAHRNATLDTLLKLLEWSPEYDPQDQFDSAHHQNLFYNVSAQGHRDILELLLKRYPNISTNGNRRAMDIASEYGHLSTVQLLSSVKTVICTPDAMRDAAENGHYEIVKYLDETRTEGCSTHAMDSAAYYGHFNIVRYLNCHRLEGCTSDAMDGAALNGHLNILQYLHQNRYEGCTIDAMNGAALNGHLNILQWLRNNRTEGCSTNAMDNAKSLEIVKFLHVNGKTCTTLAIDNACLKGDLDIVQFLFENRTEGCTQHAIINDCKSGNFDLIKFLLNARNQVCTPEAVDSAIKKKCSLEIIKYLDKECTINGLKHTFKNDRLDTLDLIQYLYQRFPKTTNTWDALTFDLAAVAGKLDIVKFLHENKKACTIKTMDHAAEFGNLDIVQFLHFNRTEGCTIQAMDISKNLEVIKFLHFNRTEGCTTKCMDNAARRGDIETVEWLHKNRTEGCTDQALWESNNPDIYNYILSNKIIPLESIKQGNILTLPYEEDYYELI</sequence>
<proteinExistence type="predicted"/>
<feature type="compositionally biased region" description="Acidic residues" evidence="1">
    <location>
        <begin position="57"/>
        <end position="66"/>
    </location>
</feature>
<dbReference type="Pfam" id="PF13637">
    <property type="entry name" value="Ank_4"/>
    <property type="match status" value="1"/>
</dbReference>
<dbReference type="InterPro" id="IPR002110">
    <property type="entry name" value="Ankyrin_rpt"/>
</dbReference>
<reference evidence="3" key="1">
    <citation type="journal article" date="2011" name="Genome Res.">
        <title>Phylogeny-wide analysis of social amoeba genomes highlights ancient origins for complex intercellular communication.</title>
        <authorList>
            <person name="Heidel A.J."/>
            <person name="Lawal H.M."/>
            <person name="Felder M."/>
            <person name="Schilde C."/>
            <person name="Helps N.R."/>
            <person name="Tunggal B."/>
            <person name="Rivero F."/>
            <person name="John U."/>
            <person name="Schleicher M."/>
            <person name="Eichinger L."/>
            <person name="Platzer M."/>
            <person name="Noegel A.A."/>
            <person name="Schaap P."/>
            <person name="Gloeckner G."/>
        </authorList>
    </citation>
    <scope>NUCLEOTIDE SEQUENCE [LARGE SCALE GENOMIC DNA]</scope>
    <source>
        <strain evidence="3">SH3</strain>
    </source>
</reference>
<evidence type="ECO:0000313" key="3">
    <source>
        <dbReference type="Proteomes" id="UP000007797"/>
    </source>
</evidence>
<dbReference type="RefSeq" id="XP_004366569.1">
    <property type="nucleotide sequence ID" value="XM_004366512.1"/>
</dbReference>
<evidence type="ECO:0000313" key="2">
    <source>
        <dbReference type="EMBL" id="EGG18665.1"/>
    </source>
</evidence>
<name>F4Q1G4_CACFS</name>
<evidence type="ECO:0000256" key="1">
    <source>
        <dbReference type="SAM" id="MobiDB-lite"/>
    </source>
</evidence>
<dbReference type="OrthoDB" id="2096069at2759"/>
<dbReference type="EMBL" id="GL883018">
    <property type="protein sequence ID" value="EGG18665.1"/>
    <property type="molecule type" value="Genomic_DNA"/>
</dbReference>
<dbReference type="AlphaFoldDB" id="F4Q1G4"/>
<dbReference type="Gene3D" id="1.25.40.20">
    <property type="entry name" value="Ankyrin repeat-containing domain"/>
    <property type="match status" value="3"/>
</dbReference>
<dbReference type="PANTHER" id="PTHR46586">
    <property type="entry name" value="ANKYRIN REPEAT-CONTAINING PROTEIN"/>
    <property type="match status" value="1"/>
</dbReference>